<dbReference type="FunFam" id="3.40.50.300:FF:000289">
    <property type="entry name" value="ABC transporter G family member 31"/>
    <property type="match status" value="1"/>
</dbReference>
<dbReference type="GO" id="GO:0016887">
    <property type="term" value="F:ATP hydrolysis activity"/>
    <property type="evidence" value="ECO:0007669"/>
    <property type="project" value="InterPro"/>
</dbReference>
<comment type="subcellular location">
    <subcellularLocation>
        <location evidence="1">Membrane</location>
        <topology evidence="1">Multi-pass membrane protein</topology>
    </subcellularLocation>
</comment>
<dbReference type="Pfam" id="PF01061">
    <property type="entry name" value="ABC2_membrane"/>
    <property type="match status" value="2"/>
</dbReference>
<dbReference type="GO" id="GO:0140359">
    <property type="term" value="F:ABC-type transporter activity"/>
    <property type="evidence" value="ECO:0007669"/>
    <property type="project" value="InterPro"/>
</dbReference>
<dbReference type="InterPro" id="IPR027417">
    <property type="entry name" value="P-loop_NTPase"/>
</dbReference>
<evidence type="ECO:0000256" key="4">
    <source>
        <dbReference type="ARBA" id="ARBA00022741"/>
    </source>
</evidence>
<accession>A0A8K1FN81</accession>
<dbReference type="SUPFAM" id="SSF52540">
    <property type="entry name" value="P-loop containing nucleoside triphosphate hydrolases"/>
    <property type="match status" value="2"/>
</dbReference>
<feature type="transmembrane region" description="Helical" evidence="8">
    <location>
        <begin position="1173"/>
        <end position="1191"/>
    </location>
</feature>
<keyword evidence="2" id="KW-0813">Transport</keyword>
<feature type="transmembrane region" description="Helical" evidence="8">
    <location>
        <begin position="720"/>
        <end position="743"/>
    </location>
</feature>
<feature type="transmembrane region" description="Helical" evidence="8">
    <location>
        <begin position="520"/>
        <end position="544"/>
    </location>
</feature>
<keyword evidence="7 8" id="KW-0472">Membrane</keyword>
<dbReference type="InterPro" id="IPR013525">
    <property type="entry name" value="ABC2_TM"/>
</dbReference>
<dbReference type="GO" id="GO:0005524">
    <property type="term" value="F:ATP binding"/>
    <property type="evidence" value="ECO:0007669"/>
    <property type="project" value="UniProtKB-KW"/>
</dbReference>
<dbReference type="PROSITE" id="PS50893">
    <property type="entry name" value="ABC_TRANSPORTER_2"/>
    <property type="match status" value="2"/>
</dbReference>
<protein>
    <recommendedName>
        <fullName evidence="9">ABC transporter domain-containing protein</fullName>
    </recommendedName>
</protein>
<dbReference type="Proteomes" id="UP000794436">
    <property type="component" value="Unassembled WGS sequence"/>
</dbReference>
<feature type="transmembrane region" description="Helical" evidence="8">
    <location>
        <begin position="490"/>
        <end position="508"/>
    </location>
</feature>
<keyword evidence="5" id="KW-0067">ATP-binding</keyword>
<keyword evidence="3 8" id="KW-0812">Transmembrane</keyword>
<dbReference type="GO" id="GO:0016020">
    <property type="term" value="C:membrane"/>
    <property type="evidence" value="ECO:0007669"/>
    <property type="project" value="UniProtKB-SubCell"/>
</dbReference>
<feature type="transmembrane region" description="Helical" evidence="8">
    <location>
        <begin position="564"/>
        <end position="589"/>
    </location>
</feature>
<feature type="transmembrane region" description="Helical" evidence="8">
    <location>
        <begin position="1406"/>
        <end position="1428"/>
    </location>
</feature>
<keyword evidence="4" id="KW-0547">Nucleotide-binding</keyword>
<organism evidence="10 11">
    <name type="scientific">Pythium oligandrum</name>
    <name type="common">Mycoparasitic fungus</name>
    <dbReference type="NCBI Taxonomy" id="41045"/>
    <lineage>
        <taxon>Eukaryota</taxon>
        <taxon>Sar</taxon>
        <taxon>Stramenopiles</taxon>
        <taxon>Oomycota</taxon>
        <taxon>Peronosporomycetes</taxon>
        <taxon>Pythiales</taxon>
        <taxon>Pythiaceae</taxon>
        <taxon>Pythium</taxon>
    </lineage>
</organism>
<evidence type="ECO:0000313" key="10">
    <source>
        <dbReference type="EMBL" id="TMW64393.1"/>
    </source>
</evidence>
<evidence type="ECO:0000256" key="6">
    <source>
        <dbReference type="ARBA" id="ARBA00022989"/>
    </source>
</evidence>
<dbReference type="Pfam" id="PF00005">
    <property type="entry name" value="ABC_tran"/>
    <property type="match status" value="2"/>
</dbReference>
<name>A0A8K1FN81_PYTOL</name>
<evidence type="ECO:0000259" key="9">
    <source>
        <dbReference type="PROSITE" id="PS50893"/>
    </source>
</evidence>
<evidence type="ECO:0000256" key="7">
    <source>
        <dbReference type="ARBA" id="ARBA00023136"/>
    </source>
</evidence>
<feature type="transmembrane region" description="Helical" evidence="8">
    <location>
        <begin position="630"/>
        <end position="651"/>
    </location>
</feature>
<feature type="transmembrane region" description="Helical" evidence="8">
    <location>
        <begin position="1203"/>
        <end position="1224"/>
    </location>
</feature>
<feature type="domain" description="ABC transporter" evidence="9">
    <location>
        <begin position="819"/>
        <end position="1064"/>
    </location>
</feature>
<dbReference type="Gene3D" id="3.40.50.300">
    <property type="entry name" value="P-loop containing nucleotide triphosphate hydrolases"/>
    <property type="match status" value="2"/>
</dbReference>
<evidence type="ECO:0000256" key="5">
    <source>
        <dbReference type="ARBA" id="ARBA00022840"/>
    </source>
</evidence>
<dbReference type="InterPro" id="IPR003439">
    <property type="entry name" value="ABC_transporter-like_ATP-bd"/>
</dbReference>
<evidence type="ECO:0000256" key="2">
    <source>
        <dbReference type="ARBA" id="ARBA00022448"/>
    </source>
</evidence>
<proteinExistence type="predicted"/>
<feature type="transmembrane region" description="Helical" evidence="8">
    <location>
        <begin position="1313"/>
        <end position="1331"/>
    </location>
</feature>
<feature type="transmembrane region" description="Helical" evidence="8">
    <location>
        <begin position="1284"/>
        <end position="1306"/>
    </location>
</feature>
<feature type="domain" description="ABC transporter" evidence="9">
    <location>
        <begin position="93"/>
        <end position="391"/>
    </location>
</feature>
<gene>
    <name evidence="10" type="ORF">Poli38472_013015</name>
</gene>
<evidence type="ECO:0000313" key="11">
    <source>
        <dbReference type="Proteomes" id="UP000794436"/>
    </source>
</evidence>
<evidence type="ECO:0000256" key="8">
    <source>
        <dbReference type="SAM" id="Phobius"/>
    </source>
</evidence>
<dbReference type="InterPro" id="IPR003593">
    <property type="entry name" value="AAA+_ATPase"/>
</dbReference>
<comment type="caution">
    <text evidence="10">The sequence shown here is derived from an EMBL/GenBank/DDBJ whole genome shotgun (WGS) entry which is preliminary data.</text>
</comment>
<reference evidence="10" key="1">
    <citation type="submission" date="2019-03" db="EMBL/GenBank/DDBJ databases">
        <title>Long read genome sequence of the mycoparasitic Pythium oligandrum ATCC 38472 isolated from sugarbeet rhizosphere.</title>
        <authorList>
            <person name="Gaulin E."/>
        </authorList>
    </citation>
    <scope>NUCLEOTIDE SEQUENCE</scope>
    <source>
        <strain evidence="10">ATCC 38472_TT</strain>
    </source>
</reference>
<feature type="transmembrane region" description="Helical" evidence="8">
    <location>
        <begin position="601"/>
        <end position="624"/>
    </location>
</feature>
<dbReference type="PANTHER" id="PTHR19241">
    <property type="entry name" value="ATP-BINDING CASSETTE TRANSPORTER"/>
    <property type="match status" value="1"/>
</dbReference>
<feature type="transmembrane region" description="Helical" evidence="8">
    <location>
        <begin position="658"/>
        <end position="676"/>
    </location>
</feature>
<dbReference type="SMART" id="SM00382">
    <property type="entry name" value="AAA"/>
    <property type="match status" value="2"/>
</dbReference>
<evidence type="ECO:0000256" key="1">
    <source>
        <dbReference type="ARBA" id="ARBA00004141"/>
    </source>
</evidence>
<keyword evidence="11" id="KW-1185">Reference proteome</keyword>
<keyword evidence="6 8" id="KW-1133">Transmembrane helix</keyword>
<dbReference type="OrthoDB" id="152732at2759"/>
<evidence type="ECO:0000256" key="3">
    <source>
        <dbReference type="ARBA" id="ARBA00022692"/>
    </source>
</evidence>
<sequence>MTAKPGLGRQESQPEVVLRRQLPRFNSKRISNVGNEDPQPAVVPETAHTVVDVQNDLLSSADSLMAKGLHAMNETLAEAVEEALGMPLPSMDVRFENLTVTATVSEFITTNPDAIQAPTLLTPAKRVIGRLCGRQRVVQKPILRGISGAFRSGRLTLVLGPPGSGKSALLKILGGRFPSSRSVQVSGEVSYNNLSRESIRDRLPRYVSYVDEQDAHYARMTVQETLQFAYACCAGKELPEYVSKPLAAAGPEALEHLTAHHRHAPKLVLKRVDLEGSKDRLVGDAIVPGVTASEKKRVTLGEMAFGLKHVHLLDGLSTNLDSHGTYEIIDSLKSMAKHFHRTVVVSLPQVTPEVLDLFDDIFLLHEGSVLYHGPREGALPYFASLGYECPPRKDVVDFLLEIGSDNQAPYRQSNAVTVALPPRTVAEFATTFQDSALFQATQEFLATPYDQSRDLHVPSPDVMPPFRLSFSEDLGLLLRRQWLLTVRNKAFLIARTVMVVIMGALYGTSFWQLQDNNPQLVLGLLFSCTMFLSLGQAAQIPVFMASRQVFYKQRGANFFRTSSYVFASCITQLPYALFETVLYGSFLYWMGGYVAHAGHFLVFLLTLFLCQVCFTAFFFLLAAMAPSPVVAQPAMAVSILLFTLFGGFLVTKSNIPDYFIWIYWINPIAWCIRALSVNQFSASKYAVCEYKGLNYCTTYGVKNMAQFSLASFDLEDDKKWIYYTWTVFAVSYIVLSIVSYFWLEYIRYESPATTQQIASFEESKDGIPIPGGKDMDVYVLQATTPIAAVDVIPPGQSLDDDSALAIPQDGCKGFVPVTLAFRDIWYSVPVPGAPKNSDEEIDLLRGVSGFALPGTLTAFMGPHGAGKTTLLDVIAGRKALGRVRGEIFMNGFPARELAMRRSAGYCEQSDLHADSATIREAMLFSAILRQDALIPAAEKRAFVEECIDLLALRPVANRIIRGSSPSLLKRVTIGVELAASPGLLFVDEPTTGMDVLAAKAIMQVLRQVADTGRTVVCSLHEPSTEVFSLVDSVLLLQRGGQMAYFGEIGQDATRVIEYFEEVPGVKPLKAGHNPASWMLESVTGEAVRRAQHRRRSTVTKETANTVDFAAYFETSDKCRIMEEDLDQDGVTRPSSVLPEIQFEKKRAASSWTQFSVVTMRLIRMYWRTPSYNITRFMLSIILALLFGLSYQGTNYTSARGISAGIGMIFLSSIFFGLISFNIVLPVAAAERAVFYRERAKETYNALWYYLATPVVEIPYVFLSALVYTAILFPLAGFEGQHEFLMYWFVTSIHVLMQIYMGQCLVYALPSVQAASGLGALLSSIFLLFAGFNPPTSKIPSAYMWLHYASPPSYTIAALAGVLFSDCETPGGSKLGCQVVKNPSAKFMGASVKIYVEAVFKMKHDLIWTNIAILIVLCFMFRGLALLALRYVNHQKK</sequence>
<dbReference type="EMBL" id="SPLM01000040">
    <property type="protein sequence ID" value="TMW64393.1"/>
    <property type="molecule type" value="Genomic_DNA"/>
</dbReference>
<feature type="transmembrane region" description="Helical" evidence="8">
    <location>
        <begin position="1245"/>
        <end position="1272"/>
    </location>
</feature>